<evidence type="ECO:0000259" key="13">
    <source>
        <dbReference type="Pfam" id="PF03109"/>
    </source>
</evidence>
<proteinExistence type="inferred from homology"/>
<evidence type="ECO:0000256" key="3">
    <source>
        <dbReference type="ARBA" id="ARBA00022475"/>
    </source>
</evidence>
<evidence type="ECO:0000256" key="4">
    <source>
        <dbReference type="ARBA" id="ARBA00022519"/>
    </source>
</evidence>
<dbReference type="InterPro" id="IPR011009">
    <property type="entry name" value="Kinase-like_dom_sf"/>
</dbReference>
<dbReference type="CDD" id="cd13972">
    <property type="entry name" value="UbiB"/>
    <property type="match status" value="1"/>
</dbReference>
<keyword evidence="4" id="KW-0997">Cell inner membrane</keyword>
<dbReference type="InterPro" id="IPR004147">
    <property type="entry name" value="ABC1_dom"/>
</dbReference>
<dbReference type="Proteomes" id="UP001597295">
    <property type="component" value="Unassembled WGS sequence"/>
</dbReference>
<sequence length="515" mass="57198">MAAPASRRARRLFRIARIFARYDILGALIELGAAPGALRLLNPFFRSRKTRHLRIGQRLALAAQELGPSFIKAGQTLSTRADLVGEQVAIDLAGLQDRLPPFPSEAARATIEAELGRPLSELFAEFDDVPVAAASIAQVHFAVTTDGRPVAVKVLRPQIEKQFADDLDLFDLGARLIERWQPKFRRLKPRAVVETLRESVQIEMDLRFEAAAASELAENFEGDPGFRIPKVDWERTGRRVLTLERVSGIRVGDVEAFEAAGVDPRIALGNASRAFFNQVFRDGFFHADMHAGNAFVDPKDGAIIAIDFGIMGRLDKRNRYFLADMLLGFLNGDYERVAQVHFDAGFIPANQSLPLFTQAVRSIGEPLMGRPLSEISLGRLLAQLFQITETFQMETQPQLLMLQKTMLMAEGMGRQLDPSVNMWELAQPLIEDWMMTHRGPAARVGQAVEDGIALVERLPRLVAAMDRLTQRLEKEGAAIDPSSLERAEEQRHSRAVVPWPIWVLVGLALGAALFG</sequence>
<evidence type="ECO:0000256" key="8">
    <source>
        <dbReference type="ARBA" id="ARBA00022741"/>
    </source>
</evidence>
<evidence type="ECO:0000313" key="14">
    <source>
        <dbReference type="EMBL" id="MFD2261662.1"/>
    </source>
</evidence>
<name>A0ABW5DKM3_9PROT</name>
<reference evidence="15" key="1">
    <citation type="journal article" date="2019" name="Int. J. Syst. Evol. Microbiol.">
        <title>The Global Catalogue of Microorganisms (GCM) 10K type strain sequencing project: providing services to taxonomists for standard genome sequencing and annotation.</title>
        <authorList>
            <consortium name="The Broad Institute Genomics Platform"/>
            <consortium name="The Broad Institute Genome Sequencing Center for Infectious Disease"/>
            <person name="Wu L."/>
            <person name="Ma J."/>
        </authorList>
    </citation>
    <scope>NUCLEOTIDE SEQUENCE [LARGE SCALE GENOMIC DNA]</scope>
    <source>
        <strain evidence="15">CGMCC 1.19062</strain>
    </source>
</reference>
<keyword evidence="9" id="KW-0418">Kinase</keyword>
<evidence type="ECO:0000256" key="11">
    <source>
        <dbReference type="ARBA" id="ARBA00022989"/>
    </source>
</evidence>
<evidence type="ECO:0000256" key="6">
    <source>
        <dbReference type="ARBA" id="ARBA00022688"/>
    </source>
</evidence>
<keyword evidence="7" id="KW-0812">Transmembrane</keyword>
<evidence type="ECO:0000256" key="12">
    <source>
        <dbReference type="ARBA" id="ARBA00023136"/>
    </source>
</evidence>
<evidence type="ECO:0000256" key="10">
    <source>
        <dbReference type="ARBA" id="ARBA00022840"/>
    </source>
</evidence>
<dbReference type="SUPFAM" id="SSF56112">
    <property type="entry name" value="Protein kinase-like (PK-like)"/>
    <property type="match status" value="1"/>
</dbReference>
<keyword evidence="3" id="KW-1003">Cell membrane</keyword>
<keyword evidence="11" id="KW-1133">Transmembrane helix</keyword>
<keyword evidence="8" id="KW-0547">Nucleotide-binding</keyword>
<protein>
    <submittedName>
        <fullName evidence="14">2-polyprenylphenol 6-hydroxylase</fullName>
    </submittedName>
</protein>
<dbReference type="InterPro" id="IPR010232">
    <property type="entry name" value="UbiB"/>
</dbReference>
<dbReference type="Pfam" id="PF03109">
    <property type="entry name" value="ABC1"/>
    <property type="match status" value="1"/>
</dbReference>
<dbReference type="InterPro" id="IPR045308">
    <property type="entry name" value="UbiB_bact"/>
</dbReference>
<dbReference type="RefSeq" id="WP_379874578.1">
    <property type="nucleotide sequence ID" value="NZ_JBHUIP010000003.1"/>
</dbReference>
<organism evidence="14 15">
    <name type="scientific">Lacibacterium aquatile</name>
    <dbReference type="NCBI Taxonomy" id="1168082"/>
    <lineage>
        <taxon>Bacteria</taxon>
        <taxon>Pseudomonadati</taxon>
        <taxon>Pseudomonadota</taxon>
        <taxon>Alphaproteobacteria</taxon>
        <taxon>Rhodospirillales</taxon>
        <taxon>Rhodospirillaceae</taxon>
    </lineage>
</organism>
<dbReference type="EMBL" id="JBHUIP010000003">
    <property type="protein sequence ID" value="MFD2261662.1"/>
    <property type="molecule type" value="Genomic_DNA"/>
</dbReference>
<feature type="domain" description="ABC1 atypical kinase-like" evidence="13">
    <location>
        <begin position="95"/>
        <end position="341"/>
    </location>
</feature>
<dbReference type="InterPro" id="IPR050154">
    <property type="entry name" value="UbiB_kinase"/>
</dbReference>
<comment type="caution">
    <text evidence="14">The sequence shown here is derived from an EMBL/GenBank/DDBJ whole genome shotgun (WGS) entry which is preliminary data.</text>
</comment>
<comment type="similarity">
    <text evidence="2">Belongs to the protein kinase superfamily. ADCK protein kinase family.</text>
</comment>
<evidence type="ECO:0000256" key="9">
    <source>
        <dbReference type="ARBA" id="ARBA00022777"/>
    </source>
</evidence>
<evidence type="ECO:0000256" key="7">
    <source>
        <dbReference type="ARBA" id="ARBA00022692"/>
    </source>
</evidence>
<keyword evidence="15" id="KW-1185">Reference proteome</keyword>
<evidence type="ECO:0000313" key="15">
    <source>
        <dbReference type="Proteomes" id="UP001597295"/>
    </source>
</evidence>
<evidence type="ECO:0000256" key="2">
    <source>
        <dbReference type="ARBA" id="ARBA00009670"/>
    </source>
</evidence>
<gene>
    <name evidence="14" type="primary">ubiB</name>
    <name evidence="14" type="ORF">ACFSM5_02105</name>
</gene>
<evidence type="ECO:0000256" key="5">
    <source>
        <dbReference type="ARBA" id="ARBA00022679"/>
    </source>
</evidence>
<accession>A0ABW5DKM3</accession>
<dbReference type="PANTHER" id="PTHR10566:SF113">
    <property type="entry name" value="PROTEIN ACTIVITY OF BC1 COMPLEX KINASE 7, CHLOROPLASTIC"/>
    <property type="match status" value="1"/>
</dbReference>
<keyword evidence="6" id="KW-0831">Ubiquinone biosynthesis</keyword>
<dbReference type="NCBIfam" id="TIGR01982">
    <property type="entry name" value="UbiB"/>
    <property type="match status" value="1"/>
</dbReference>
<evidence type="ECO:0000256" key="1">
    <source>
        <dbReference type="ARBA" id="ARBA00005020"/>
    </source>
</evidence>
<keyword evidence="10" id="KW-0067">ATP-binding</keyword>
<keyword evidence="5" id="KW-0808">Transferase</keyword>
<dbReference type="PANTHER" id="PTHR10566">
    <property type="entry name" value="CHAPERONE-ACTIVITY OF BC1 COMPLEX CABC1 -RELATED"/>
    <property type="match status" value="1"/>
</dbReference>
<comment type="pathway">
    <text evidence="1">Cofactor biosynthesis; ubiquinone biosynthesis [regulation].</text>
</comment>
<keyword evidence="12" id="KW-0472">Membrane</keyword>